<name>A0A917IQP7_9MICC</name>
<evidence type="ECO:0000256" key="2">
    <source>
        <dbReference type="SAM" id="Phobius"/>
    </source>
</evidence>
<dbReference type="AlphaFoldDB" id="A0A917IQP7"/>
<feature type="transmembrane region" description="Helical" evidence="2">
    <location>
        <begin position="648"/>
        <end position="667"/>
    </location>
</feature>
<dbReference type="RefSeq" id="WP_188359087.1">
    <property type="nucleotide sequence ID" value="NZ_BMDC01000001.1"/>
</dbReference>
<feature type="transmembrane region" description="Helical" evidence="2">
    <location>
        <begin position="807"/>
        <end position="824"/>
    </location>
</feature>
<proteinExistence type="predicted"/>
<keyword evidence="2" id="KW-1133">Transmembrane helix</keyword>
<feature type="transmembrane region" description="Helical" evidence="2">
    <location>
        <begin position="957"/>
        <end position="974"/>
    </location>
</feature>
<feature type="transmembrane region" description="Helical" evidence="2">
    <location>
        <begin position="517"/>
        <end position="546"/>
    </location>
</feature>
<reference evidence="3 4" key="1">
    <citation type="journal article" date="2014" name="Int. J. Syst. Evol. Microbiol.">
        <title>Complete genome sequence of Corynebacterium casei LMG S-19264T (=DSM 44701T), isolated from a smear-ripened cheese.</title>
        <authorList>
            <consortium name="US DOE Joint Genome Institute (JGI-PGF)"/>
            <person name="Walter F."/>
            <person name="Albersmeier A."/>
            <person name="Kalinowski J."/>
            <person name="Ruckert C."/>
        </authorList>
    </citation>
    <scope>NUCLEOTIDE SEQUENCE [LARGE SCALE GENOMIC DNA]</scope>
    <source>
        <strain evidence="3 4">CCM 8669</strain>
    </source>
</reference>
<dbReference type="EMBL" id="BMDC01000001">
    <property type="protein sequence ID" value="GGH60546.1"/>
    <property type="molecule type" value="Genomic_DNA"/>
</dbReference>
<feature type="transmembrane region" description="Helical" evidence="2">
    <location>
        <begin position="25"/>
        <end position="47"/>
    </location>
</feature>
<keyword evidence="2" id="KW-0812">Transmembrane</keyword>
<keyword evidence="4" id="KW-1185">Reference proteome</keyword>
<feature type="region of interest" description="Disordered" evidence="1">
    <location>
        <begin position="1040"/>
        <end position="1059"/>
    </location>
</feature>
<feature type="transmembrane region" description="Helical" evidence="2">
    <location>
        <begin position="679"/>
        <end position="700"/>
    </location>
</feature>
<feature type="transmembrane region" description="Helical" evidence="2">
    <location>
        <begin position="484"/>
        <end position="505"/>
    </location>
</feature>
<feature type="transmembrane region" description="Helical" evidence="2">
    <location>
        <begin position="906"/>
        <end position="924"/>
    </location>
</feature>
<dbReference type="Proteomes" id="UP000600171">
    <property type="component" value="Unassembled WGS sequence"/>
</dbReference>
<feature type="transmembrane region" description="Helical" evidence="2">
    <location>
        <begin position="161"/>
        <end position="181"/>
    </location>
</feature>
<protein>
    <recommendedName>
        <fullName evidence="5">DUF2157 domain-containing protein</fullName>
    </recommendedName>
</protein>
<feature type="transmembrane region" description="Helical" evidence="2">
    <location>
        <begin position="112"/>
        <end position="131"/>
    </location>
</feature>
<evidence type="ECO:0000256" key="1">
    <source>
        <dbReference type="SAM" id="MobiDB-lite"/>
    </source>
</evidence>
<evidence type="ECO:0000313" key="4">
    <source>
        <dbReference type="Proteomes" id="UP000600171"/>
    </source>
</evidence>
<feature type="transmembrane region" description="Helical" evidence="2">
    <location>
        <begin position="355"/>
        <end position="375"/>
    </location>
</feature>
<accession>A0A917IQP7</accession>
<feature type="transmembrane region" description="Helical" evidence="2">
    <location>
        <begin position="454"/>
        <end position="472"/>
    </location>
</feature>
<feature type="transmembrane region" description="Helical" evidence="2">
    <location>
        <begin position="618"/>
        <end position="636"/>
    </location>
</feature>
<feature type="transmembrane region" description="Helical" evidence="2">
    <location>
        <begin position="84"/>
        <end position="106"/>
    </location>
</feature>
<evidence type="ECO:0008006" key="5">
    <source>
        <dbReference type="Google" id="ProtNLM"/>
    </source>
</evidence>
<feature type="transmembrane region" description="Helical" evidence="2">
    <location>
        <begin position="853"/>
        <end position="871"/>
    </location>
</feature>
<feature type="transmembrane region" description="Helical" evidence="2">
    <location>
        <begin position="830"/>
        <end position="846"/>
    </location>
</feature>
<feature type="transmembrane region" description="Helical" evidence="2">
    <location>
        <begin position="706"/>
        <end position="726"/>
    </location>
</feature>
<feature type="transmembrane region" description="Helical" evidence="2">
    <location>
        <begin position="382"/>
        <end position="415"/>
    </location>
</feature>
<feature type="transmembrane region" description="Helical" evidence="2">
    <location>
        <begin position="980"/>
        <end position="998"/>
    </location>
</feature>
<feature type="transmembrane region" description="Helical" evidence="2">
    <location>
        <begin position="275"/>
        <end position="295"/>
    </location>
</feature>
<gene>
    <name evidence="3" type="ORF">GCM10007359_08820</name>
</gene>
<feature type="transmembrane region" description="Helical" evidence="2">
    <location>
        <begin position="580"/>
        <end position="611"/>
    </location>
</feature>
<organism evidence="3 4">
    <name type="scientific">Rothia aerolata</name>
    <dbReference type="NCBI Taxonomy" id="1812262"/>
    <lineage>
        <taxon>Bacteria</taxon>
        <taxon>Bacillati</taxon>
        <taxon>Actinomycetota</taxon>
        <taxon>Actinomycetes</taxon>
        <taxon>Micrococcales</taxon>
        <taxon>Micrococcaceae</taxon>
        <taxon>Rothia</taxon>
    </lineage>
</organism>
<feature type="transmembrane region" description="Helical" evidence="2">
    <location>
        <begin position="768"/>
        <end position="787"/>
    </location>
</feature>
<feature type="transmembrane region" description="Helical" evidence="2">
    <location>
        <begin position="930"/>
        <end position="950"/>
    </location>
</feature>
<feature type="transmembrane region" description="Helical" evidence="2">
    <location>
        <begin position="877"/>
        <end position="894"/>
    </location>
</feature>
<feature type="transmembrane region" description="Helical" evidence="2">
    <location>
        <begin position="53"/>
        <end position="77"/>
    </location>
</feature>
<comment type="caution">
    <text evidence="3">The sequence shown here is derived from an EMBL/GenBank/DDBJ whole genome shotgun (WGS) entry which is preliminary data.</text>
</comment>
<feature type="transmembrane region" description="Helical" evidence="2">
    <location>
        <begin position="427"/>
        <end position="447"/>
    </location>
</feature>
<feature type="transmembrane region" description="Helical" evidence="2">
    <location>
        <begin position="733"/>
        <end position="753"/>
    </location>
</feature>
<sequence>MSIPSPNNAVKTPKAPTRKRSFENFALNVLLYVGALLLVGAAALLVATASSPVLSLAALLLGTILFYASGISTYLWVPKLRLASYSFTATGIALIPLTGLAVYRMVYHDGPVIWLMTSLVGTGAILLGTALMRVRAMAYLVITFLVSDTLSATKVLNLPLIWYFIALLALATVLGLFLRAFPRYLPTPITRGFLDASRIFVPVTSIAALTLNARFELWELAVIFALASIYSCVFLRKPVDLWIYLQFRLYPLLAVSFAALYVFETSRYEHLSFVVFDAIAVVLALSALAILFFKLSIEPISYLQDTGVTLAGSLVATCCGIFGHLFFLGRYATPETSARGSFSYFWALPKNGEGLLLPAWIIPVVLILVLACVAGKLPFKTALILISTATVLTGLPLLYAGLPFVLLSAALAFWVLSQKSAALRAVLRVLSISLAVLACLIAVWLSVPALDSGYIALIFAICVSALGLWQAVVLSRVHSVGNTLFPQTLVWILVTVTGFSTMLIASRRENMVGALETFEFTLISAALTLAVAIYLSLTMIAVFLLAQALVQTEVSEHPQKPFAQTPAERLSNIFVAHGSWLVAVVLSFVFGFNLLLSLVIIGLLAVLHVVLPRLIPDIPLIFCSVCARVLFVIAALDILVQQDFSEEVLIDALLTIGIVLSLASWFMYDRGSASSRFPLIETILGLVFLGSSLLISIGSFTVEADLSVVSTLYIAVTPLLPALLWWKRKKGACDAFLGLALANAFMLGVPYLLRAAEAEPTFLFNFEMGLIAFVLAKLLAAGFPHFYTKPQNSRQQASLWGRFNTPGMILALLLSLLIALLITNAFINDWWAATQIIILTALWCIQVPASFRAPLAVIGTFLAIIRVMVAVSDFPAGLVLSEFTVLVLIISALVPRSSKPRGRKQAVPYLWWAFAVQALTTLWFVPASYIYSWVSIAFFITVSVVLVASSSYALNKTLIISSAVLITVQVLWLLGSLNAITLFILGAILIGLVIWRLLSRSDDEPANSAVFARPSTDASPVIPWAKTSSEQVKQQAATTEYGYYPSQHKQGRGSSRPTE</sequence>
<feature type="transmembrane region" description="Helical" evidence="2">
    <location>
        <begin position="217"/>
        <end position="235"/>
    </location>
</feature>
<feature type="transmembrane region" description="Helical" evidence="2">
    <location>
        <begin position="247"/>
        <end position="263"/>
    </location>
</feature>
<feature type="transmembrane region" description="Helical" evidence="2">
    <location>
        <begin position="307"/>
        <end position="327"/>
    </location>
</feature>
<keyword evidence="2" id="KW-0472">Membrane</keyword>
<evidence type="ECO:0000313" key="3">
    <source>
        <dbReference type="EMBL" id="GGH60546.1"/>
    </source>
</evidence>